<dbReference type="AlphaFoldDB" id="H6REI9"/>
<reference evidence="2" key="2">
    <citation type="submission" date="2012-02" db="EMBL/GenBank/DDBJ databases">
        <authorList>
            <person name="Genoscope - CEA"/>
        </authorList>
    </citation>
    <scope>NUCLEOTIDE SEQUENCE</scope>
</reference>
<evidence type="ECO:0000256" key="1">
    <source>
        <dbReference type="SAM" id="MobiDB-lite"/>
    </source>
</evidence>
<accession>H6REI9</accession>
<evidence type="ECO:0000313" key="2">
    <source>
        <dbReference type="EMBL" id="CCF99450.1"/>
    </source>
</evidence>
<protein>
    <submittedName>
        <fullName evidence="2">Uncharacterized protein</fullName>
    </submittedName>
</protein>
<name>H6REI9_9BACT</name>
<gene>
    <name evidence="2" type="ORF">VIS_S3BDA80043</name>
</gene>
<feature type="region of interest" description="Disordered" evidence="1">
    <location>
        <begin position="1"/>
        <end position="23"/>
    </location>
</feature>
<proteinExistence type="predicted"/>
<feature type="compositionally biased region" description="Polar residues" evidence="1">
    <location>
        <begin position="1"/>
        <end position="16"/>
    </location>
</feature>
<dbReference type="EMBL" id="FO117579">
    <property type="protein sequence ID" value="CCF99450.1"/>
    <property type="molecule type" value="Genomic_DNA"/>
</dbReference>
<reference evidence="2" key="1">
    <citation type="journal article" date="2012" name="Environ. Microbiol.">
        <title>Genomic content of uncultured Bacteroidetes from contrasting oceanic provinces in the North Atlantic Ocean.</title>
        <authorList>
            <person name="Gomez-Pereira P.R."/>
            <person name="Schuler M."/>
            <person name="Fuchs B.M."/>
            <person name="Bennke C."/>
            <person name="Teeling H."/>
            <person name="Waldmann J."/>
            <person name="Richter M."/>
            <person name="Barbe V."/>
            <person name="Bataille E."/>
            <person name="Glockner F.O."/>
            <person name="Amann R."/>
        </authorList>
    </citation>
    <scope>NUCLEOTIDE SEQUENCE</scope>
</reference>
<organism evidence="2">
    <name type="scientific">uncultured Flavobacteriia bacterium</name>
    <dbReference type="NCBI Taxonomy" id="212695"/>
    <lineage>
        <taxon>Bacteria</taxon>
        <taxon>Pseudomonadati</taxon>
        <taxon>Bacteroidota</taxon>
        <taxon>Flavobacteriia</taxon>
        <taxon>environmental samples</taxon>
    </lineage>
</organism>
<sequence length="39" mass="4397">METLESNKQTLSTSESISEHPKIRKKDISSAYLIFSLAI</sequence>